<protein>
    <recommendedName>
        <fullName evidence="4">DUF2147 domain-containing protein</fullName>
    </recommendedName>
</protein>
<evidence type="ECO:0000256" key="1">
    <source>
        <dbReference type="SAM" id="SignalP"/>
    </source>
</evidence>
<evidence type="ECO:0000313" key="3">
    <source>
        <dbReference type="Proteomes" id="UP000295375"/>
    </source>
</evidence>
<dbReference type="RefSeq" id="WP_133588695.1">
    <property type="nucleotide sequence ID" value="NZ_CP037953.1"/>
</dbReference>
<comment type="caution">
    <text evidence="2">The sequence shown here is derived from an EMBL/GenBank/DDBJ whole genome shotgun (WGS) entry which is preliminary data.</text>
</comment>
<feature type="signal peptide" evidence="1">
    <location>
        <begin position="1"/>
        <end position="18"/>
    </location>
</feature>
<gene>
    <name evidence="2" type="ORF">EV696_103316</name>
</gene>
<keyword evidence="1" id="KW-0732">Signal</keyword>
<dbReference type="EMBL" id="SNYM01000003">
    <property type="protein sequence ID" value="TDQ49941.1"/>
    <property type="molecule type" value="Genomic_DNA"/>
</dbReference>
<dbReference type="OrthoDB" id="7063452at2"/>
<dbReference type="AlphaFoldDB" id="A0A4R6US74"/>
<evidence type="ECO:0000313" key="2">
    <source>
        <dbReference type="EMBL" id="TDQ49941.1"/>
    </source>
</evidence>
<evidence type="ECO:0008006" key="4">
    <source>
        <dbReference type="Google" id="ProtNLM"/>
    </source>
</evidence>
<dbReference type="Proteomes" id="UP000295375">
    <property type="component" value="Unassembled WGS sequence"/>
</dbReference>
<organism evidence="2 3">
    <name type="scientific">Permianibacter aggregans</name>
    <dbReference type="NCBI Taxonomy" id="1510150"/>
    <lineage>
        <taxon>Bacteria</taxon>
        <taxon>Pseudomonadati</taxon>
        <taxon>Pseudomonadota</taxon>
        <taxon>Gammaproteobacteria</taxon>
        <taxon>Pseudomonadales</taxon>
        <taxon>Pseudomonadaceae</taxon>
        <taxon>Permianibacter</taxon>
    </lineage>
</organism>
<name>A0A4R6US74_9GAMM</name>
<feature type="chain" id="PRO_5020203131" description="DUF2147 domain-containing protein" evidence="1">
    <location>
        <begin position="19"/>
        <end position="142"/>
    </location>
</feature>
<reference evidence="2 3" key="1">
    <citation type="submission" date="2019-03" db="EMBL/GenBank/DDBJ databases">
        <title>Genomic Encyclopedia of Type Strains, Phase IV (KMG-IV): sequencing the most valuable type-strain genomes for metagenomic binning, comparative biology and taxonomic classification.</title>
        <authorList>
            <person name="Goeker M."/>
        </authorList>
    </citation>
    <scope>NUCLEOTIDE SEQUENCE [LARGE SCALE GENOMIC DNA]</scope>
    <source>
        <strain evidence="2 3">DSM 103792</strain>
    </source>
</reference>
<keyword evidence="3" id="KW-1185">Reference proteome</keyword>
<sequence>MKLFFVTALMLLTSIANAADISGLWIGYYGYGPEDAQETPFAMIIKQQGATIQATIIEPVTFGDPNATHRQAQVLGNINDKQIQFIKQYSDGQRNAPVSYALTVIQNQLMTGKWSIAEESGPVRMARVNAAEIKSVFTNIGL</sequence>
<accession>A0A4R6US74</accession>
<proteinExistence type="predicted"/>